<evidence type="ECO:0000313" key="1">
    <source>
        <dbReference type="EMBL" id="KGJ03492.1"/>
    </source>
</evidence>
<dbReference type="Proteomes" id="UP000029846">
    <property type="component" value="Unassembled WGS sequence"/>
</dbReference>
<dbReference type="EMBL" id="JRKN01000020">
    <property type="protein sequence ID" value="KGJ03492.1"/>
    <property type="molecule type" value="Genomic_DNA"/>
</dbReference>
<sequence>MLLGSPGRTHIWPRPILTETRFLLPVLIRLVGIDRFLIRDIRDRAVRRREQLQKSSFARVGLRAGLGNGSL</sequence>
<reference evidence="1 2" key="2">
    <citation type="submission" date="2014-10" db="EMBL/GenBank/DDBJ databases">
        <title>Paracoccus sanguinis sp. nov., isolated from clinical specimens of New York State patients.</title>
        <authorList>
            <person name="Mingle L.A."/>
            <person name="Cole J.A."/>
            <person name="Lapierre P."/>
            <person name="Musser K.A."/>
        </authorList>
    </citation>
    <scope>NUCLEOTIDE SEQUENCE [LARGE SCALE GENOMIC DNA]</scope>
    <source>
        <strain evidence="1 2">JCM 14014</strain>
    </source>
</reference>
<gene>
    <name evidence="1" type="ORF">IT41_13660</name>
</gene>
<name>A0A099F008_9RHOB</name>
<protein>
    <submittedName>
        <fullName evidence="1">Uncharacterized protein</fullName>
    </submittedName>
</protein>
<evidence type="ECO:0000313" key="2">
    <source>
        <dbReference type="Proteomes" id="UP000029846"/>
    </source>
</evidence>
<organism evidence="1 2">
    <name type="scientific">Paracoccus halophilus</name>
    <dbReference type="NCBI Taxonomy" id="376733"/>
    <lineage>
        <taxon>Bacteria</taxon>
        <taxon>Pseudomonadati</taxon>
        <taxon>Pseudomonadota</taxon>
        <taxon>Alphaproteobacteria</taxon>
        <taxon>Rhodobacterales</taxon>
        <taxon>Paracoccaceae</taxon>
        <taxon>Paracoccus</taxon>
    </lineage>
</organism>
<dbReference type="AlphaFoldDB" id="A0A099F008"/>
<reference evidence="1 2" key="1">
    <citation type="submission" date="2014-09" db="EMBL/GenBank/DDBJ databases">
        <authorList>
            <person name="McGinnis J.M."/>
            <person name="Wolfgang W.J."/>
        </authorList>
    </citation>
    <scope>NUCLEOTIDE SEQUENCE [LARGE SCALE GENOMIC DNA]</scope>
    <source>
        <strain evidence="1 2">JCM 14014</strain>
    </source>
</reference>
<proteinExistence type="predicted"/>
<accession>A0A099F008</accession>
<comment type="caution">
    <text evidence="1">The sequence shown here is derived from an EMBL/GenBank/DDBJ whole genome shotgun (WGS) entry which is preliminary data.</text>
</comment>
<keyword evidence="2" id="KW-1185">Reference proteome</keyword>